<dbReference type="EMBL" id="GGEC01015044">
    <property type="protein sequence ID" value="MBW95527.1"/>
    <property type="molecule type" value="Transcribed_RNA"/>
</dbReference>
<sequence>MTQLPEPASGCWNPHFGCFNSVLSLSQSLW</sequence>
<organism evidence="1">
    <name type="scientific">Rhizophora mucronata</name>
    <name type="common">Asiatic mangrove</name>
    <dbReference type="NCBI Taxonomy" id="61149"/>
    <lineage>
        <taxon>Eukaryota</taxon>
        <taxon>Viridiplantae</taxon>
        <taxon>Streptophyta</taxon>
        <taxon>Embryophyta</taxon>
        <taxon>Tracheophyta</taxon>
        <taxon>Spermatophyta</taxon>
        <taxon>Magnoliopsida</taxon>
        <taxon>eudicotyledons</taxon>
        <taxon>Gunneridae</taxon>
        <taxon>Pentapetalae</taxon>
        <taxon>rosids</taxon>
        <taxon>fabids</taxon>
        <taxon>Malpighiales</taxon>
        <taxon>Rhizophoraceae</taxon>
        <taxon>Rhizophora</taxon>
    </lineage>
</organism>
<protein>
    <submittedName>
        <fullName evidence="1">Uncharacterized protein</fullName>
    </submittedName>
</protein>
<dbReference type="AlphaFoldDB" id="A0A2P2JPY1"/>
<name>A0A2P2JPY1_RHIMU</name>
<accession>A0A2P2JPY1</accession>
<evidence type="ECO:0000313" key="1">
    <source>
        <dbReference type="EMBL" id="MBW95527.1"/>
    </source>
</evidence>
<reference evidence="1" key="1">
    <citation type="submission" date="2018-02" db="EMBL/GenBank/DDBJ databases">
        <title>Rhizophora mucronata_Transcriptome.</title>
        <authorList>
            <person name="Meera S.P."/>
            <person name="Sreeshan A."/>
            <person name="Augustine A."/>
        </authorList>
    </citation>
    <scope>NUCLEOTIDE SEQUENCE</scope>
    <source>
        <tissue evidence="1">Leaf</tissue>
    </source>
</reference>
<proteinExistence type="predicted"/>